<dbReference type="GO" id="GO:0019350">
    <property type="term" value="P:teichoic acid biosynthetic process"/>
    <property type="evidence" value="ECO:0007669"/>
    <property type="project" value="UniProtKB-KW"/>
</dbReference>
<accession>A0A6N8FDA3</accession>
<evidence type="ECO:0000256" key="5">
    <source>
        <dbReference type="ARBA" id="ARBA00022944"/>
    </source>
</evidence>
<dbReference type="Pfam" id="PF04464">
    <property type="entry name" value="Glyphos_transf"/>
    <property type="match status" value="1"/>
</dbReference>
<comment type="caution">
    <text evidence="8">The sequence shown here is derived from an EMBL/GenBank/DDBJ whole genome shotgun (WGS) entry which is preliminary data.</text>
</comment>
<reference evidence="8 9" key="1">
    <citation type="submission" date="2019-11" db="EMBL/GenBank/DDBJ databases">
        <authorList>
            <person name="Li X."/>
        </authorList>
    </citation>
    <scope>NUCLEOTIDE SEQUENCE [LARGE SCALE GENOMIC DNA]</scope>
    <source>
        <strain evidence="8 9">L9</strain>
    </source>
</reference>
<dbReference type="AlphaFoldDB" id="A0A6N8FDA3"/>
<evidence type="ECO:0000256" key="2">
    <source>
        <dbReference type="ARBA" id="ARBA00010488"/>
    </source>
</evidence>
<dbReference type="InterPro" id="IPR007554">
    <property type="entry name" value="Glycerophosphate_synth"/>
</dbReference>
<proteinExistence type="inferred from homology"/>
<dbReference type="Gene3D" id="3.40.50.12580">
    <property type="match status" value="1"/>
</dbReference>
<evidence type="ECO:0000256" key="4">
    <source>
        <dbReference type="ARBA" id="ARBA00022679"/>
    </source>
</evidence>
<keyword evidence="4 8" id="KW-0808">Transferase</keyword>
<dbReference type="SUPFAM" id="SSF53756">
    <property type="entry name" value="UDP-Glycosyltransferase/glycogen phosphorylase"/>
    <property type="match status" value="1"/>
</dbReference>
<dbReference type="PANTHER" id="PTHR37316:SF1">
    <property type="entry name" value="TEICHOIC ACID GLYCEROL-PHOSPHATE PRIMASE"/>
    <property type="match status" value="1"/>
</dbReference>
<organism evidence="8 9">
    <name type="scientific">Ornithinibacillus caprae</name>
    <dbReference type="NCBI Taxonomy" id="2678566"/>
    <lineage>
        <taxon>Bacteria</taxon>
        <taxon>Bacillati</taxon>
        <taxon>Bacillota</taxon>
        <taxon>Bacilli</taxon>
        <taxon>Bacillales</taxon>
        <taxon>Bacillaceae</taxon>
        <taxon>Ornithinibacillus</taxon>
    </lineage>
</organism>
<keyword evidence="5" id="KW-0777">Teichoic acid biosynthesis</keyword>
<keyword evidence="7" id="KW-0812">Transmembrane</keyword>
<dbReference type="RefSeq" id="WP_155667020.1">
    <property type="nucleotide sequence ID" value="NZ_WOCA01000002.1"/>
</dbReference>
<comment type="similarity">
    <text evidence="2">Belongs to the CDP-glycerol glycerophosphotransferase family.</text>
</comment>
<dbReference type="Proteomes" id="UP000469125">
    <property type="component" value="Unassembled WGS sequence"/>
</dbReference>
<dbReference type="InterPro" id="IPR043148">
    <property type="entry name" value="TagF_C"/>
</dbReference>
<keyword evidence="3" id="KW-1003">Cell membrane</keyword>
<dbReference type="GO" id="GO:0047355">
    <property type="term" value="F:CDP-glycerol glycerophosphotransferase activity"/>
    <property type="evidence" value="ECO:0007669"/>
    <property type="project" value="InterPro"/>
</dbReference>
<evidence type="ECO:0000256" key="7">
    <source>
        <dbReference type="SAM" id="Phobius"/>
    </source>
</evidence>
<name>A0A6N8FDA3_9BACI</name>
<dbReference type="PANTHER" id="PTHR37316">
    <property type="entry name" value="TEICHOIC ACID GLYCEROL-PHOSPHATE PRIMASE"/>
    <property type="match status" value="1"/>
</dbReference>
<comment type="subcellular location">
    <subcellularLocation>
        <location evidence="1">Cell membrane</location>
        <topology evidence="1">Peripheral membrane protein</topology>
    </subcellularLocation>
</comment>
<dbReference type="EMBL" id="WOCA01000002">
    <property type="protein sequence ID" value="MUK87365.1"/>
    <property type="molecule type" value="Genomic_DNA"/>
</dbReference>
<sequence length="388" mass="45458">MAREFAISIYLVLFQLFFTIFKLFPQKKKTVCVASFGDNIYFTTRSLREISDQEIIILQDKSCSYPFDPSIAEVIPFHFRYPFSFLRSIYHLATASTILVDNYYGFLAVTNFKEETTCIQLWHASGAIKHFGLTDPSIKNRSKRAHERFQKVYDQFDYITVGSEKMASVFRSNFNVQNERIIRTGIPRTDVFYNLEHTIKGNSIPTIKDKKVILYAPTFRDCQLKNYQLNLDIEQLYKELSDEYVLFIKVHPAVSYTLDTKYEDFVYDLTNYFDINHILLKTDLLITDYSSIPFEYALLKKPMIFYAYDMEEYSKKSGLIQNYQTEMPGPVVFSTADIIEKIKSQTYDLTKVEAFGLQWNEYSRGYSSMNVAKFITSVEEELREEVVV</sequence>
<evidence type="ECO:0000313" key="8">
    <source>
        <dbReference type="EMBL" id="MUK87365.1"/>
    </source>
</evidence>
<evidence type="ECO:0000256" key="3">
    <source>
        <dbReference type="ARBA" id="ARBA00022475"/>
    </source>
</evidence>
<keyword evidence="7" id="KW-1133">Transmembrane helix</keyword>
<evidence type="ECO:0000256" key="1">
    <source>
        <dbReference type="ARBA" id="ARBA00004202"/>
    </source>
</evidence>
<keyword evidence="9" id="KW-1185">Reference proteome</keyword>
<dbReference type="GO" id="GO:0005886">
    <property type="term" value="C:plasma membrane"/>
    <property type="evidence" value="ECO:0007669"/>
    <property type="project" value="UniProtKB-SubCell"/>
</dbReference>
<evidence type="ECO:0000313" key="9">
    <source>
        <dbReference type="Proteomes" id="UP000469125"/>
    </source>
</evidence>
<dbReference type="InterPro" id="IPR051612">
    <property type="entry name" value="Teichoic_Acid_Biosynth"/>
</dbReference>
<keyword evidence="6 7" id="KW-0472">Membrane</keyword>
<feature type="transmembrane region" description="Helical" evidence="7">
    <location>
        <begin position="6"/>
        <end position="24"/>
    </location>
</feature>
<evidence type="ECO:0000256" key="6">
    <source>
        <dbReference type="ARBA" id="ARBA00023136"/>
    </source>
</evidence>
<dbReference type="InterPro" id="IPR043149">
    <property type="entry name" value="TagF_N"/>
</dbReference>
<dbReference type="Gene3D" id="3.40.50.11820">
    <property type="match status" value="1"/>
</dbReference>
<protein>
    <submittedName>
        <fullName evidence="8">CDP-glycerol glycerophosphotransferase family protein</fullName>
    </submittedName>
</protein>
<gene>
    <name evidence="8" type="ORF">GMD78_02985</name>
</gene>